<name>A0A7X5ZYA9_9SPHN</name>
<reference evidence="2 3" key="1">
    <citation type="submission" date="2020-03" db="EMBL/GenBank/DDBJ databases">
        <title>Genomic Encyclopedia of Type Strains, Phase IV (KMG-IV): sequencing the most valuable type-strain genomes for metagenomic binning, comparative biology and taxonomic classification.</title>
        <authorList>
            <person name="Goeker M."/>
        </authorList>
    </citation>
    <scope>NUCLEOTIDE SEQUENCE [LARGE SCALE GENOMIC DNA]</scope>
    <source>
        <strain evidence="2 3">DSM 4733</strain>
    </source>
</reference>
<sequence>MTGDQCTLALNISEHLFNLTTESLRLRSNETRCYQTLESLLAERVHLPCALESHDPKTIRDHLSAIPTTGDIRINLTITKSSADSLDAAKRLISEGLGSEISLGDTLSIMLFLYIVDQKAAKILQRIGLDSSACVSSSQPAGDDDPPDNVVPFR</sequence>
<keyword evidence="3" id="KW-1185">Reference proteome</keyword>
<evidence type="ECO:0000313" key="2">
    <source>
        <dbReference type="EMBL" id="NIJ67213.1"/>
    </source>
</evidence>
<organism evidence="2 3">
    <name type="scientific">Sphingomonas leidyi</name>
    <dbReference type="NCBI Taxonomy" id="68569"/>
    <lineage>
        <taxon>Bacteria</taxon>
        <taxon>Pseudomonadati</taxon>
        <taxon>Pseudomonadota</taxon>
        <taxon>Alphaproteobacteria</taxon>
        <taxon>Sphingomonadales</taxon>
        <taxon>Sphingomonadaceae</taxon>
        <taxon>Sphingomonas</taxon>
    </lineage>
</organism>
<gene>
    <name evidence="2" type="ORF">FHR20_004195</name>
</gene>
<dbReference type="Proteomes" id="UP000564677">
    <property type="component" value="Unassembled WGS sequence"/>
</dbReference>
<evidence type="ECO:0000313" key="3">
    <source>
        <dbReference type="Proteomes" id="UP000564677"/>
    </source>
</evidence>
<comment type="caution">
    <text evidence="2">The sequence shown here is derived from an EMBL/GenBank/DDBJ whole genome shotgun (WGS) entry which is preliminary data.</text>
</comment>
<dbReference type="AlphaFoldDB" id="A0A7X5ZYA9"/>
<dbReference type="EMBL" id="JAASQV010000006">
    <property type="protein sequence ID" value="NIJ67213.1"/>
    <property type="molecule type" value="Genomic_DNA"/>
</dbReference>
<dbReference type="RefSeq" id="WP_206431192.1">
    <property type="nucleotide sequence ID" value="NZ_JAASQV010000006.1"/>
</dbReference>
<proteinExistence type="predicted"/>
<accession>A0A7X5ZYA9</accession>
<feature type="region of interest" description="Disordered" evidence="1">
    <location>
        <begin position="134"/>
        <end position="154"/>
    </location>
</feature>
<evidence type="ECO:0000256" key="1">
    <source>
        <dbReference type="SAM" id="MobiDB-lite"/>
    </source>
</evidence>
<protein>
    <submittedName>
        <fullName evidence="2">Uncharacterized protein</fullName>
    </submittedName>
</protein>